<evidence type="ECO:0000313" key="3">
    <source>
        <dbReference type="Proteomes" id="UP000267630"/>
    </source>
</evidence>
<reference evidence="2 3" key="1">
    <citation type="submission" date="2018-12" db="EMBL/GenBank/DDBJ databases">
        <authorList>
            <consortium name="Pathogen Informatics"/>
        </authorList>
    </citation>
    <scope>NUCLEOTIDE SEQUENCE [LARGE SCALE GENOMIC DNA]</scope>
    <source>
        <strain evidence="2 3">NCTC9997</strain>
    </source>
</reference>
<feature type="transmembrane region" description="Helical" evidence="1">
    <location>
        <begin position="15"/>
        <end position="34"/>
    </location>
</feature>
<dbReference type="Proteomes" id="UP000267630">
    <property type="component" value="Chromosome 3"/>
</dbReference>
<dbReference type="AlphaFoldDB" id="A0A7Z8Z916"/>
<organism evidence="2 3">
    <name type="scientific">Raoultella terrigena</name>
    <name type="common">Klebsiella terrigena</name>
    <dbReference type="NCBI Taxonomy" id="577"/>
    <lineage>
        <taxon>Bacteria</taxon>
        <taxon>Pseudomonadati</taxon>
        <taxon>Pseudomonadota</taxon>
        <taxon>Gammaproteobacteria</taxon>
        <taxon>Enterobacterales</taxon>
        <taxon>Enterobacteriaceae</taxon>
        <taxon>Klebsiella/Raoultella group</taxon>
        <taxon>Raoultella</taxon>
    </lineage>
</organism>
<name>A0A7Z8Z916_RAOTE</name>
<evidence type="ECO:0000256" key="1">
    <source>
        <dbReference type="SAM" id="Phobius"/>
    </source>
</evidence>
<keyword evidence="1" id="KW-0812">Transmembrane</keyword>
<evidence type="ECO:0000313" key="2">
    <source>
        <dbReference type="EMBL" id="VED48993.1"/>
    </source>
</evidence>
<sequence>MGFGIKNKKILKMPIFLGAMIVMIGLYSIVFKIYEDVLYIYSHKNVGMMFITFFCVYSIADFTFDIVYIK</sequence>
<proteinExistence type="predicted"/>
<protein>
    <submittedName>
        <fullName evidence="2">Uncharacterized protein</fullName>
    </submittedName>
</protein>
<accession>A0A7Z8Z916</accession>
<keyword evidence="1" id="KW-1133">Transmembrane helix</keyword>
<keyword evidence="3" id="KW-1185">Reference proteome</keyword>
<gene>
    <name evidence="2" type="ORF">NCTC9997_02520</name>
</gene>
<keyword evidence="1" id="KW-0472">Membrane</keyword>
<dbReference type="EMBL" id="LR134253">
    <property type="protein sequence ID" value="VED48993.1"/>
    <property type="molecule type" value="Genomic_DNA"/>
</dbReference>
<feature type="transmembrane region" description="Helical" evidence="1">
    <location>
        <begin position="46"/>
        <end position="69"/>
    </location>
</feature>